<protein>
    <submittedName>
        <fullName evidence="1">Uncharacterized protein</fullName>
    </submittedName>
</protein>
<reference evidence="2" key="1">
    <citation type="journal article" date="2013" name="Science">
        <title>The Amborella genome and the evolution of flowering plants.</title>
        <authorList>
            <consortium name="Amborella Genome Project"/>
        </authorList>
    </citation>
    <scope>NUCLEOTIDE SEQUENCE [LARGE SCALE GENOMIC DNA]</scope>
</reference>
<gene>
    <name evidence="1" type="ORF">AMTR_s00067p00206010</name>
</gene>
<name>U5DBZ6_AMBTC</name>
<dbReference type="AlphaFoldDB" id="U5DBZ6"/>
<dbReference type="HOGENOM" id="CLU_2530502_0_0_1"/>
<organism evidence="1 2">
    <name type="scientific">Amborella trichopoda</name>
    <dbReference type="NCBI Taxonomy" id="13333"/>
    <lineage>
        <taxon>Eukaryota</taxon>
        <taxon>Viridiplantae</taxon>
        <taxon>Streptophyta</taxon>
        <taxon>Embryophyta</taxon>
        <taxon>Tracheophyta</taxon>
        <taxon>Spermatophyta</taxon>
        <taxon>Magnoliopsida</taxon>
        <taxon>Amborellales</taxon>
        <taxon>Amborellaceae</taxon>
        <taxon>Amborella</taxon>
    </lineage>
</organism>
<dbReference type="Proteomes" id="UP000017836">
    <property type="component" value="Unassembled WGS sequence"/>
</dbReference>
<dbReference type="Gramene" id="ERN18962">
    <property type="protein sequence ID" value="ERN18962"/>
    <property type="gene ID" value="AMTR_s00067p00206010"/>
</dbReference>
<accession>U5DBZ6</accession>
<sequence>MAILERIARSFICCKKRGIDNGRGVTVISLQRQRPMTVWGNRVVRWRHLLWRVKASWRQGMGMRKNKYFSCTSRLLLLLSMPSP</sequence>
<keyword evidence="2" id="KW-1185">Reference proteome</keyword>
<evidence type="ECO:0000313" key="2">
    <source>
        <dbReference type="Proteomes" id="UP000017836"/>
    </source>
</evidence>
<evidence type="ECO:0000313" key="1">
    <source>
        <dbReference type="EMBL" id="ERN18962.1"/>
    </source>
</evidence>
<proteinExistence type="predicted"/>
<dbReference type="EMBL" id="KI392078">
    <property type="protein sequence ID" value="ERN18962.1"/>
    <property type="molecule type" value="Genomic_DNA"/>
</dbReference>